<dbReference type="ExpressionAtlas" id="A0A5S9XRT5">
    <property type="expression patterns" value="baseline and differential"/>
</dbReference>
<dbReference type="PANTHER" id="PTHR22763">
    <property type="entry name" value="RING ZINC FINGER PROTEIN"/>
    <property type="match status" value="1"/>
</dbReference>
<evidence type="ECO:0000313" key="6">
    <source>
        <dbReference type="EMBL" id="CAA0394864.1"/>
    </source>
</evidence>
<dbReference type="PROSITE" id="PS50089">
    <property type="entry name" value="ZF_RING_2"/>
    <property type="match status" value="1"/>
</dbReference>
<protein>
    <submittedName>
        <fullName evidence="7">(thale cress) hypothetical protein</fullName>
    </submittedName>
</protein>
<evidence type="ECO:0000313" key="7">
    <source>
        <dbReference type="EMBL" id="CAD5327662.1"/>
    </source>
</evidence>
<evidence type="ECO:0000259" key="5">
    <source>
        <dbReference type="PROSITE" id="PS50089"/>
    </source>
</evidence>
<dbReference type="PANTHER" id="PTHR22763:SF192">
    <property type="entry name" value="RING-TYPE DOMAIN-CONTAINING PROTEIN"/>
    <property type="match status" value="1"/>
</dbReference>
<proteinExistence type="predicted"/>
<dbReference type="GO" id="GO:0008270">
    <property type="term" value="F:zinc ion binding"/>
    <property type="evidence" value="ECO:0007669"/>
    <property type="project" value="UniProtKB-KW"/>
</dbReference>
<dbReference type="EMBL" id="LR881469">
    <property type="protein sequence ID" value="CAD5327662.1"/>
    <property type="molecule type" value="Genomic_DNA"/>
</dbReference>
<name>A0A5S9XRT5_ARATH</name>
<dbReference type="EMBL" id="CACSHJ010000095">
    <property type="protein sequence ID" value="CAA0394864.1"/>
    <property type="molecule type" value="Genomic_DNA"/>
</dbReference>
<dbReference type="Gene3D" id="3.30.40.10">
    <property type="entry name" value="Zinc/RING finger domain, C3HC4 (zinc finger)"/>
    <property type="match status" value="1"/>
</dbReference>
<evidence type="ECO:0000256" key="3">
    <source>
        <dbReference type="ARBA" id="ARBA00022833"/>
    </source>
</evidence>
<keyword evidence="3" id="KW-0862">Zinc</keyword>
<gene>
    <name evidence="7" type="ORF">AT9943_LOCUS15358</name>
    <name evidence="6" type="ORF">C24_LOCUS17709</name>
</gene>
<organism evidence="6 8">
    <name type="scientific">Arabidopsis thaliana</name>
    <name type="common">Mouse-ear cress</name>
    <dbReference type="NCBI Taxonomy" id="3702"/>
    <lineage>
        <taxon>Eukaryota</taxon>
        <taxon>Viridiplantae</taxon>
        <taxon>Streptophyta</taxon>
        <taxon>Embryophyta</taxon>
        <taxon>Tracheophyta</taxon>
        <taxon>Spermatophyta</taxon>
        <taxon>Magnoliopsida</taxon>
        <taxon>eudicotyledons</taxon>
        <taxon>Gunneridae</taxon>
        <taxon>Pentapetalae</taxon>
        <taxon>rosids</taxon>
        <taxon>malvids</taxon>
        <taxon>Brassicales</taxon>
        <taxon>Brassicaceae</taxon>
        <taxon>Camelineae</taxon>
        <taxon>Arabidopsis</taxon>
    </lineage>
</organism>
<accession>A0A5S9XRT5</accession>
<evidence type="ECO:0000256" key="1">
    <source>
        <dbReference type="ARBA" id="ARBA00022723"/>
    </source>
</evidence>
<keyword evidence="1" id="KW-0479">Metal-binding</keyword>
<dbReference type="InterPro" id="IPR050731">
    <property type="entry name" value="HRD1_E3_ubiq-ligases"/>
</dbReference>
<evidence type="ECO:0000313" key="8">
    <source>
        <dbReference type="Proteomes" id="UP000434276"/>
    </source>
</evidence>
<evidence type="ECO:0000256" key="2">
    <source>
        <dbReference type="ARBA" id="ARBA00022771"/>
    </source>
</evidence>
<dbReference type="SMART" id="SM00184">
    <property type="entry name" value="RING"/>
    <property type="match status" value="1"/>
</dbReference>
<reference evidence="6 8" key="1">
    <citation type="submission" date="2019-12" db="EMBL/GenBank/DDBJ databases">
        <authorList>
            <person name="Jiao W.-B."/>
            <person name="Schneeberger K."/>
        </authorList>
    </citation>
    <scope>NUCLEOTIDE SEQUENCE [LARGE SCALE GENOMIC DNA]</scope>
    <source>
        <strain evidence="8">cv. C24</strain>
    </source>
</reference>
<dbReference type="AlphaFoldDB" id="A0A5S9XRT5"/>
<feature type="domain" description="RING-type" evidence="5">
    <location>
        <begin position="153"/>
        <end position="197"/>
    </location>
</feature>
<evidence type="ECO:0000256" key="4">
    <source>
        <dbReference type="PROSITE-ProRule" id="PRU00175"/>
    </source>
</evidence>
<sequence length="203" mass="23134">MNSRKVEFRFTNLQRKLSSPSHANSVIVEIDTKSEEIFVNQTTDHQTRRSTPATLSCLDTINLSSSSHDHIRSLLRTRFASHHWLCDDLASEISTAAIDLGFGRNGFTITVVVTVTYRTVWVTSNNKKSLRIVLLGRIKAEELKSLKMETESCSICLENLVSGPKPSDLTRMTCSHVFHNPCLLEWFMRKNTCPLCRTELYDR</sequence>
<dbReference type="SUPFAM" id="SSF57850">
    <property type="entry name" value="RING/U-box"/>
    <property type="match status" value="1"/>
</dbReference>
<dbReference type="Proteomes" id="UP000516314">
    <property type="component" value="Chromosome 4"/>
</dbReference>
<dbReference type="InterPro" id="IPR001841">
    <property type="entry name" value="Znf_RING"/>
</dbReference>
<reference evidence="7 9" key="2">
    <citation type="submission" date="2020-09" db="EMBL/GenBank/DDBJ databases">
        <authorList>
            <person name="Ashkenazy H."/>
        </authorList>
    </citation>
    <scope>NUCLEOTIDE SEQUENCE [LARGE SCALE GENOMIC DNA]</scope>
    <source>
        <strain evidence="9">cv. Cdm-0</strain>
    </source>
</reference>
<dbReference type="Pfam" id="PF13639">
    <property type="entry name" value="zf-RING_2"/>
    <property type="match status" value="1"/>
</dbReference>
<dbReference type="InterPro" id="IPR013083">
    <property type="entry name" value="Znf_RING/FYVE/PHD"/>
</dbReference>
<dbReference type="OrthoDB" id="1049337at2759"/>
<dbReference type="Proteomes" id="UP000434276">
    <property type="component" value="Unassembled WGS sequence"/>
</dbReference>
<evidence type="ECO:0000313" key="9">
    <source>
        <dbReference type="Proteomes" id="UP000516314"/>
    </source>
</evidence>
<keyword evidence="2 4" id="KW-0863">Zinc-finger</keyword>